<proteinExistence type="inferred from homology"/>
<dbReference type="GO" id="GO:0038023">
    <property type="term" value="F:signaling receptor activity"/>
    <property type="evidence" value="ECO:0007669"/>
    <property type="project" value="TreeGrafter"/>
</dbReference>
<dbReference type="PANTHER" id="PTHR20855:SF52">
    <property type="entry name" value="ADIPONECTIN RECEPTOR PROTEIN"/>
    <property type="match status" value="1"/>
</dbReference>
<reference evidence="8" key="1">
    <citation type="journal article" date="2020" name="Stud. Mycol.">
        <title>101 Dothideomycetes genomes: a test case for predicting lifestyles and emergence of pathogens.</title>
        <authorList>
            <person name="Haridas S."/>
            <person name="Albert R."/>
            <person name="Binder M."/>
            <person name="Bloem J."/>
            <person name="Labutti K."/>
            <person name="Salamov A."/>
            <person name="Andreopoulos B."/>
            <person name="Baker S."/>
            <person name="Barry K."/>
            <person name="Bills G."/>
            <person name="Bluhm B."/>
            <person name="Cannon C."/>
            <person name="Castanera R."/>
            <person name="Culley D."/>
            <person name="Daum C."/>
            <person name="Ezra D."/>
            <person name="Gonzalez J."/>
            <person name="Henrissat B."/>
            <person name="Kuo A."/>
            <person name="Liang C."/>
            <person name="Lipzen A."/>
            <person name="Lutzoni F."/>
            <person name="Magnuson J."/>
            <person name="Mondo S."/>
            <person name="Nolan M."/>
            <person name="Ohm R."/>
            <person name="Pangilinan J."/>
            <person name="Park H.-J."/>
            <person name="Ramirez L."/>
            <person name="Alfaro M."/>
            <person name="Sun H."/>
            <person name="Tritt A."/>
            <person name="Yoshinaga Y."/>
            <person name="Zwiers L.-H."/>
            <person name="Turgeon B."/>
            <person name="Goodwin S."/>
            <person name="Spatafora J."/>
            <person name="Crous P."/>
            <person name="Grigoriev I."/>
        </authorList>
    </citation>
    <scope>NUCLEOTIDE SEQUENCE</scope>
    <source>
        <strain evidence="8">CBS 175.79</strain>
    </source>
</reference>
<dbReference type="GeneID" id="54281481"/>
<evidence type="ECO:0000256" key="6">
    <source>
        <dbReference type="PIRSR" id="PIRSR604254-1"/>
    </source>
</evidence>
<feature type="binding site" evidence="6">
    <location>
        <position position="83"/>
    </location>
    <ligand>
        <name>Zn(2+)</name>
        <dbReference type="ChEBI" id="CHEBI:29105"/>
    </ligand>
</feature>
<feature type="transmembrane region" description="Helical" evidence="7">
    <location>
        <begin position="194"/>
        <end position="211"/>
    </location>
</feature>
<dbReference type="RefSeq" id="XP_033376894.1">
    <property type="nucleotide sequence ID" value="XM_033524084.1"/>
</dbReference>
<evidence type="ECO:0000313" key="9">
    <source>
        <dbReference type="Proteomes" id="UP000799778"/>
    </source>
</evidence>
<sequence>MNLYRRRSQDVSKHKQSQAGLLEWHELFNIHSHITGVILFITLPFLTYMERTNLALVQTGDIVALSLFFFGVATCFFLSAAYHTFGNHSPRVAALGNQFDYLGIIILMWGATIPSVYYGFHCELRLQMQYWLVISMLALACATATLHPRFRHPTLRKYRAVMYSSLGFSSVIFVIHGLILYGWERQMKRMSLDWMAATASFNVMGAIAYAIRIPERWSPYTFDFFGSSHQILHVMVIISGLAHMMGLLRALDYIKVHETHCI</sequence>
<dbReference type="Pfam" id="PF03006">
    <property type="entry name" value="HlyIII"/>
    <property type="match status" value="1"/>
</dbReference>
<dbReference type="InterPro" id="IPR004254">
    <property type="entry name" value="AdipoR/HlyIII-related"/>
</dbReference>
<evidence type="ECO:0000256" key="2">
    <source>
        <dbReference type="ARBA" id="ARBA00007018"/>
    </source>
</evidence>
<feature type="transmembrane region" description="Helical" evidence="7">
    <location>
        <begin position="30"/>
        <end position="49"/>
    </location>
</feature>
<name>A0A6A5X6B4_9PLEO</name>
<evidence type="ECO:0000256" key="3">
    <source>
        <dbReference type="ARBA" id="ARBA00022692"/>
    </source>
</evidence>
<organism evidence="8 9">
    <name type="scientific">Aaosphaeria arxii CBS 175.79</name>
    <dbReference type="NCBI Taxonomy" id="1450172"/>
    <lineage>
        <taxon>Eukaryota</taxon>
        <taxon>Fungi</taxon>
        <taxon>Dikarya</taxon>
        <taxon>Ascomycota</taxon>
        <taxon>Pezizomycotina</taxon>
        <taxon>Dothideomycetes</taxon>
        <taxon>Pleosporomycetidae</taxon>
        <taxon>Pleosporales</taxon>
        <taxon>Pleosporales incertae sedis</taxon>
        <taxon>Aaosphaeria</taxon>
    </lineage>
</organism>
<dbReference type="OrthoDB" id="529367at2759"/>
<comment type="similarity">
    <text evidence="2">Belongs to the ADIPOR family.</text>
</comment>
<evidence type="ECO:0000256" key="7">
    <source>
        <dbReference type="SAM" id="Phobius"/>
    </source>
</evidence>
<protein>
    <submittedName>
        <fullName evidence="8">Hly-III related protein</fullName>
    </submittedName>
</protein>
<keyword evidence="3 7" id="KW-0812">Transmembrane</keyword>
<feature type="binding site" evidence="6">
    <location>
        <position position="229"/>
    </location>
    <ligand>
        <name>Zn(2+)</name>
        <dbReference type="ChEBI" id="CHEBI:29105"/>
    </ligand>
</feature>
<evidence type="ECO:0000256" key="4">
    <source>
        <dbReference type="ARBA" id="ARBA00022989"/>
    </source>
</evidence>
<dbReference type="GO" id="GO:0016020">
    <property type="term" value="C:membrane"/>
    <property type="evidence" value="ECO:0007669"/>
    <property type="project" value="UniProtKB-SubCell"/>
</dbReference>
<feature type="transmembrane region" description="Helical" evidence="7">
    <location>
        <begin position="61"/>
        <end position="81"/>
    </location>
</feature>
<comment type="subcellular location">
    <subcellularLocation>
        <location evidence="1">Membrane</location>
        <topology evidence="1">Multi-pass membrane protein</topology>
    </subcellularLocation>
</comment>
<evidence type="ECO:0000256" key="5">
    <source>
        <dbReference type="ARBA" id="ARBA00023136"/>
    </source>
</evidence>
<accession>A0A6A5X6B4</accession>
<dbReference type="EMBL" id="ML978083">
    <property type="protein sequence ID" value="KAF2008555.1"/>
    <property type="molecule type" value="Genomic_DNA"/>
</dbReference>
<feature type="binding site" evidence="6">
    <location>
        <position position="233"/>
    </location>
    <ligand>
        <name>Zn(2+)</name>
        <dbReference type="ChEBI" id="CHEBI:29105"/>
    </ligand>
</feature>
<dbReference type="Proteomes" id="UP000799778">
    <property type="component" value="Unassembled WGS sequence"/>
</dbReference>
<dbReference type="AlphaFoldDB" id="A0A6A5X6B4"/>
<keyword evidence="5 7" id="KW-0472">Membrane</keyword>
<keyword evidence="6" id="KW-0862">Zinc</keyword>
<feature type="transmembrane region" description="Helical" evidence="7">
    <location>
        <begin position="231"/>
        <end position="251"/>
    </location>
</feature>
<feature type="transmembrane region" description="Helical" evidence="7">
    <location>
        <begin position="130"/>
        <end position="148"/>
    </location>
</feature>
<dbReference type="GO" id="GO:0046872">
    <property type="term" value="F:metal ion binding"/>
    <property type="evidence" value="ECO:0007669"/>
    <property type="project" value="UniProtKB-KW"/>
</dbReference>
<feature type="transmembrane region" description="Helical" evidence="7">
    <location>
        <begin position="160"/>
        <end position="182"/>
    </location>
</feature>
<dbReference type="GO" id="GO:0006882">
    <property type="term" value="P:intracellular zinc ion homeostasis"/>
    <property type="evidence" value="ECO:0007669"/>
    <property type="project" value="TreeGrafter"/>
</dbReference>
<evidence type="ECO:0000313" key="8">
    <source>
        <dbReference type="EMBL" id="KAF2008555.1"/>
    </source>
</evidence>
<keyword evidence="9" id="KW-1185">Reference proteome</keyword>
<dbReference type="PANTHER" id="PTHR20855">
    <property type="entry name" value="ADIPOR/PROGESTIN RECEPTOR-RELATED"/>
    <property type="match status" value="1"/>
</dbReference>
<keyword evidence="6" id="KW-0479">Metal-binding</keyword>
<feature type="transmembrane region" description="Helical" evidence="7">
    <location>
        <begin position="101"/>
        <end position="118"/>
    </location>
</feature>
<evidence type="ECO:0000256" key="1">
    <source>
        <dbReference type="ARBA" id="ARBA00004141"/>
    </source>
</evidence>
<gene>
    <name evidence="8" type="ORF">BU24DRAFT_360116</name>
</gene>
<keyword evidence="4 7" id="KW-1133">Transmembrane helix</keyword>